<keyword evidence="2" id="KW-1185">Reference proteome</keyword>
<organism evidence="1 2">
    <name type="scientific">Brassica oleracea var. oleracea</name>
    <dbReference type="NCBI Taxonomy" id="109376"/>
    <lineage>
        <taxon>Eukaryota</taxon>
        <taxon>Viridiplantae</taxon>
        <taxon>Streptophyta</taxon>
        <taxon>Embryophyta</taxon>
        <taxon>Tracheophyta</taxon>
        <taxon>Spermatophyta</taxon>
        <taxon>Magnoliopsida</taxon>
        <taxon>eudicotyledons</taxon>
        <taxon>Gunneridae</taxon>
        <taxon>Pentapetalae</taxon>
        <taxon>rosids</taxon>
        <taxon>malvids</taxon>
        <taxon>Brassicales</taxon>
        <taxon>Brassicaceae</taxon>
        <taxon>Brassiceae</taxon>
        <taxon>Brassica</taxon>
    </lineage>
</organism>
<reference evidence="1" key="2">
    <citation type="submission" date="2015-03" db="UniProtKB">
        <authorList>
            <consortium name="EnsemblPlants"/>
        </authorList>
    </citation>
    <scope>IDENTIFICATION</scope>
</reference>
<dbReference type="EnsemblPlants" id="Bo4g110920.1">
    <property type="protein sequence ID" value="Bo4g110920.1"/>
    <property type="gene ID" value="Bo4g110920"/>
</dbReference>
<dbReference type="AlphaFoldDB" id="A0A0D3BX76"/>
<protein>
    <submittedName>
        <fullName evidence="1">Uncharacterized protein</fullName>
    </submittedName>
</protein>
<evidence type="ECO:0000313" key="1">
    <source>
        <dbReference type="EnsemblPlants" id="Bo4g110920.1"/>
    </source>
</evidence>
<reference evidence="1 2" key="1">
    <citation type="journal article" date="2014" name="Genome Biol.">
        <title>Transcriptome and methylome profiling reveals relics of genome dominance in the mesopolyploid Brassica oleracea.</title>
        <authorList>
            <person name="Parkin I.A."/>
            <person name="Koh C."/>
            <person name="Tang H."/>
            <person name="Robinson S.J."/>
            <person name="Kagale S."/>
            <person name="Clarke W.E."/>
            <person name="Town C.D."/>
            <person name="Nixon J."/>
            <person name="Krishnakumar V."/>
            <person name="Bidwell S.L."/>
            <person name="Denoeud F."/>
            <person name="Belcram H."/>
            <person name="Links M.G."/>
            <person name="Just J."/>
            <person name="Clarke C."/>
            <person name="Bender T."/>
            <person name="Huebert T."/>
            <person name="Mason A.S."/>
            <person name="Pires J.C."/>
            <person name="Barker G."/>
            <person name="Moore J."/>
            <person name="Walley P.G."/>
            <person name="Manoli S."/>
            <person name="Batley J."/>
            <person name="Edwards D."/>
            <person name="Nelson M.N."/>
            <person name="Wang X."/>
            <person name="Paterson A.H."/>
            <person name="King G."/>
            <person name="Bancroft I."/>
            <person name="Chalhoub B."/>
            <person name="Sharpe A.G."/>
        </authorList>
    </citation>
    <scope>NUCLEOTIDE SEQUENCE</scope>
    <source>
        <strain evidence="1 2">cv. TO1000</strain>
    </source>
</reference>
<dbReference type="Proteomes" id="UP000032141">
    <property type="component" value="Chromosome C4"/>
</dbReference>
<accession>A0A0D3BX76</accession>
<dbReference type="PANTHER" id="PTHR31099">
    <property type="entry name" value="OS06G0165300 PROTEIN"/>
    <property type="match status" value="1"/>
</dbReference>
<dbReference type="Gramene" id="Bo4g110920.1">
    <property type="protein sequence ID" value="Bo4g110920.1"/>
    <property type="gene ID" value="Bo4g110920"/>
</dbReference>
<evidence type="ECO:0000313" key="2">
    <source>
        <dbReference type="Proteomes" id="UP000032141"/>
    </source>
</evidence>
<dbReference type="HOGENOM" id="CLU_019862_2_3_1"/>
<proteinExistence type="predicted"/>
<dbReference type="PANTHER" id="PTHR31099:SF37">
    <property type="entry name" value="MYOSIN HEAVY CHAIN-LIKE PROTEIN"/>
    <property type="match status" value="1"/>
</dbReference>
<name>A0A0D3BX76_BRAOL</name>
<sequence>MSSKKRSSKKGSLPANVSEELRVPKMELIPHSVDPAKNEAWWVACYGSITPPIEKSFPVMNHRPVEAGAPSRSTSGFLEVMRLFYHISDAVEFKVPRQGECASSPPEGFFTCYEAFVVRYRLWFPIPEIIVRVLGRFGVAISQLNPLGIQHLIGILVLSYEHCLSLTVDHFEALLRLQIIRETDTYRLVPRNFMSVGLNSLGLAIEASHREAMIYRFKAEKVEKDLARMRDEMLARDAQLARDNARAVRRAERKGKREIVEVMKTRASQFQSGF</sequence>